<evidence type="ECO:0008006" key="5">
    <source>
        <dbReference type="Google" id="ProtNLM"/>
    </source>
</evidence>
<sequence length="143" mass="15720">MMLTQPKKNYVLAFYQNVTQEGVEDGLKGLSSGGVPPKFVIIDDGWQSVGPDAEENKKANKSEPLLRLTGVEENDKFKKKENPTMGTKSIVNVAKVKYGLKYVYVWHAIIGYSGGIQPGLEEYESSMKFPTVSKGLTSSVSVK</sequence>
<organism evidence="3 4">
    <name type="scientific">Coptis chinensis</name>
    <dbReference type="NCBI Taxonomy" id="261450"/>
    <lineage>
        <taxon>Eukaryota</taxon>
        <taxon>Viridiplantae</taxon>
        <taxon>Streptophyta</taxon>
        <taxon>Embryophyta</taxon>
        <taxon>Tracheophyta</taxon>
        <taxon>Spermatophyta</taxon>
        <taxon>Magnoliopsida</taxon>
        <taxon>Ranunculales</taxon>
        <taxon>Ranunculaceae</taxon>
        <taxon>Coptidoideae</taxon>
        <taxon>Coptis</taxon>
    </lineage>
</organism>
<comment type="similarity">
    <text evidence="1">Belongs to the glycosyl hydrolases 36 family.</text>
</comment>
<dbReference type="PANTHER" id="PTHR31268:SF5">
    <property type="entry name" value="GALACTINOL--SUCROSE GALACTOSYLTRANSFERASE 6-RELATED"/>
    <property type="match status" value="1"/>
</dbReference>
<accession>A0A835HHU9</accession>
<proteinExistence type="inferred from homology"/>
<dbReference type="SUPFAM" id="SSF51445">
    <property type="entry name" value="(Trans)glycosidases"/>
    <property type="match status" value="1"/>
</dbReference>
<dbReference type="Pfam" id="PF05691">
    <property type="entry name" value="Raffinose_syn"/>
    <property type="match status" value="1"/>
</dbReference>
<keyword evidence="4" id="KW-1185">Reference proteome</keyword>
<evidence type="ECO:0000313" key="4">
    <source>
        <dbReference type="Proteomes" id="UP000631114"/>
    </source>
</evidence>
<dbReference type="PANTHER" id="PTHR31268">
    <property type="match status" value="1"/>
</dbReference>
<evidence type="ECO:0000313" key="3">
    <source>
        <dbReference type="EMBL" id="KAF9599535.1"/>
    </source>
</evidence>
<protein>
    <recommendedName>
        <fullName evidence="5">Galactinol--sucrose galactosyltransferase</fullName>
    </recommendedName>
</protein>
<comment type="caution">
    <text evidence="3">The sequence shown here is derived from an EMBL/GenBank/DDBJ whole genome shotgun (WGS) entry which is preliminary data.</text>
</comment>
<keyword evidence="2" id="KW-0119">Carbohydrate metabolism</keyword>
<dbReference type="InterPro" id="IPR017853">
    <property type="entry name" value="GH"/>
</dbReference>
<dbReference type="EMBL" id="JADFTS010000007">
    <property type="protein sequence ID" value="KAF9599535.1"/>
    <property type="molecule type" value="Genomic_DNA"/>
</dbReference>
<dbReference type="OrthoDB" id="1936378at2759"/>
<gene>
    <name evidence="3" type="ORF">IFM89_038801</name>
</gene>
<evidence type="ECO:0000256" key="2">
    <source>
        <dbReference type="ARBA" id="ARBA00023277"/>
    </source>
</evidence>
<dbReference type="AlphaFoldDB" id="A0A835HHU9"/>
<evidence type="ECO:0000256" key="1">
    <source>
        <dbReference type="ARBA" id="ARBA00007240"/>
    </source>
</evidence>
<dbReference type="InterPro" id="IPR008811">
    <property type="entry name" value="Glycosyl_hydrolases_36"/>
</dbReference>
<dbReference type="Proteomes" id="UP000631114">
    <property type="component" value="Unassembled WGS sequence"/>
</dbReference>
<name>A0A835HHU9_9MAGN</name>
<reference evidence="3 4" key="1">
    <citation type="submission" date="2020-10" db="EMBL/GenBank/DDBJ databases">
        <title>The Coptis chinensis genome and diversification of protoberbering-type alkaloids.</title>
        <authorList>
            <person name="Wang B."/>
            <person name="Shu S."/>
            <person name="Song C."/>
            <person name="Liu Y."/>
        </authorList>
    </citation>
    <scope>NUCLEOTIDE SEQUENCE [LARGE SCALE GENOMIC DNA]</scope>
    <source>
        <strain evidence="3">HL-2020</strain>
        <tissue evidence="3">Leaf</tissue>
    </source>
</reference>